<keyword evidence="4" id="KW-0067">ATP-binding</keyword>
<proteinExistence type="predicted"/>
<feature type="compositionally biased region" description="Acidic residues" evidence="5">
    <location>
        <begin position="194"/>
        <end position="206"/>
    </location>
</feature>
<dbReference type="SUPFAM" id="SSF52540">
    <property type="entry name" value="P-loop containing nucleoside triphosphate hydrolases"/>
    <property type="match status" value="1"/>
</dbReference>
<name>A0A426Z8Y7_ENSVE</name>
<dbReference type="PANTHER" id="PTHR10887:SF538">
    <property type="entry name" value="HELICASE MAGATAMA 3-RELATED"/>
    <property type="match status" value="1"/>
</dbReference>
<keyword evidence="3" id="KW-0347">Helicase</keyword>
<dbReference type="InterPro" id="IPR041679">
    <property type="entry name" value="DNA2/NAM7-like_C"/>
</dbReference>
<evidence type="ECO:0000256" key="3">
    <source>
        <dbReference type="ARBA" id="ARBA00022806"/>
    </source>
</evidence>
<feature type="domain" description="DNA2/NAM7 helicase-like C-terminal" evidence="6">
    <location>
        <begin position="1"/>
        <end position="131"/>
    </location>
</feature>
<dbReference type="AlphaFoldDB" id="A0A426Z8Y7"/>
<evidence type="ECO:0000256" key="5">
    <source>
        <dbReference type="SAM" id="MobiDB-lite"/>
    </source>
</evidence>
<dbReference type="GO" id="GO:0005524">
    <property type="term" value="F:ATP binding"/>
    <property type="evidence" value="ECO:0007669"/>
    <property type="project" value="UniProtKB-KW"/>
</dbReference>
<evidence type="ECO:0000256" key="1">
    <source>
        <dbReference type="ARBA" id="ARBA00022741"/>
    </source>
</evidence>
<dbReference type="InterPro" id="IPR027417">
    <property type="entry name" value="P-loop_NTPase"/>
</dbReference>
<accession>A0A426Z8Y7</accession>
<dbReference type="CDD" id="cd18808">
    <property type="entry name" value="SF1_C_Upf1"/>
    <property type="match status" value="1"/>
</dbReference>
<dbReference type="PANTHER" id="PTHR10887">
    <property type="entry name" value="DNA2/NAM7 HELICASE FAMILY"/>
    <property type="match status" value="1"/>
</dbReference>
<dbReference type="GO" id="GO:0005694">
    <property type="term" value="C:chromosome"/>
    <property type="evidence" value="ECO:0007669"/>
    <property type="project" value="UniProtKB-ARBA"/>
</dbReference>
<keyword evidence="1" id="KW-0547">Nucleotide-binding</keyword>
<evidence type="ECO:0000313" key="8">
    <source>
        <dbReference type="Proteomes" id="UP000287651"/>
    </source>
</evidence>
<evidence type="ECO:0000256" key="4">
    <source>
        <dbReference type="ARBA" id="ARBA00022840"/>
    </source>
</evidence>
<dbReference type="InterPro" id="IPR047187">
    <property type="entry name" value="SF1_C_Upf1"/>
</dbReference>
<reference evidence="7 8" key="1">
    <citation type="journal article" date="2014" name="Agronomy (Basel)">
        <title>A Draft Genome Sequence for Ensete ventricosum, the Drought-Tolerant Tree Against Hunger.</title>
        <authorList>
            <person name="Harrison J."/>
            <person name="Moore K.A."/>
            <person name="Paszkiewicz K."/>
            <person name="Jones T."/>
            <person name="Grant M."/>
            <person name="Ambacheew D."/>
            <person name="Muzemil S."/>
            <person name="Studholme D.J."/>
        </authorList>
    </citation>
    <scope>NUCLEOTIDE SEQUENCE [LARGE SCALE GENOMIC DNA]</scope>
</reference>
<dbReference type="Proteomes" id="UP000287651">
    <property type="component" value="Unassembled WGS sequence"/>
</dbReference>
<evidence type="ECO:0000313" key="7">
    <source>
        <dbReference type="EMBL" id="RRT60393.1"/>
    </source>
</evidence>
<keyword evidence="2" id="KW-0378">Hydrolase</keyword>
<gene>
    <name evidence="7" type="ORF">B296_00045010</name>
</gene>
<comment type="caution">
    <text evidence="7">The sequence shown here is derived from an EMBL/GenBank/DDBJ whole genome shotgun (WGS) entry which is preliminary data.</text>
</comment>
<protein>
    <recommendedName>
        <fullName evidence="6">DNA2/NAM7 helicase-like C-terminal domain-containing protein</fullName>
    </recommendedName>
</protein>
<evidence type="ECO:0000256" key="2">
    <source>
        <dbReference type="ARBA" id="ARBA00022801"/>
    </source>
</evidence>
<dbReference type="Pfam" id="PF13087">
    <property type="entry name" value="AAA_12"/>
    <property type="match status" value="1"/>
</dbReference>
<organism evidence="7 8">
    <name type="scientific">Ensete ventricosum</name>
    <name type="common">Abyssinian banana</name>
    <name type="synonym">Musa ensete</name>
    <dbReference type="NCBI Taxonomy" id="4639"/>
    <lineage>
        <taxon>Eukaryota</taxon>
        <taxon>Viridiplantae</taxon>
        <taxon>Streptophyta</taxon>
        <taxon>Embryophyta</taxon>
        <taxon>Tracheophyta</taxon>
        <taxon>Spermatophyta</taxon>
        <taxon>Magnoliopsida</taxon>
        <taxon>Liliopsida</taxon>
        <taxon>Zingiberales</taxon>
        <taxon>Musaceae</taxon>
        <taxon>Ensete</taxon>
    </lineage>
</organism>
<dbReference type="InterPro" id="IPR045055">
    <property type="entry name" value="DNA2/NAM7-like"/>
</dbReference>
<dbReference type="GO" id="GO:0016787">
    <property type="term" value="F:hydrolase activity"/>
    <property type="evidence" value="ECO:0007669"/>
    <property type="project" value="UniProtKB-KW"/>
</dbReference>
<evidence type="ECO:0000259" key="6">
    <source>
        <dbReference type="Pfam" id="PF13087"/>
    </source>
</evidence>
<dbReference type="EMBL" id="AMZH03007808">
    <property type="protein sequence ID" value="RRT60393.1"/>
    <property type="molecule type" value="Genomic_DNA"/>
</dbReference>
<sequence length="206" mass="23578">MLKTQYRMHPEISIFPSKEFYGGSLEDGETVKRVRPWHSHRCFGPFYFFDIDGAETRPSGSGSWVNEEEIEFIVLMYHKLATYYPELRASPQVAVISPYSYQVKLLRQHFRATFGDQSDQIVDINTVDGFQVTKPYAAFFSDANLQKMQVDLAQQKRDLKKAQTMNAVHDEMTKMESTIVNNPEENAGDMQDYGMDDDGGGGFDDD</sequence>
<feature type="region of interest" description="Disordered" evidence="5">
    <location>
        <begin position="182"/>
        <end position="206"/>
    </location>
</feature>
<dbReference type="Gene3D" id="3.40.50.300">
    <property type="entry name" value="P-loop containing nucleotide triphosphate hydrolases"/>
    <property type="match status" value="1"/>
</dbReference>
<dbReference type="GO" id="GO:0004386">
    <property type="term" value="F:helicase activity"/>
    <property type="evidence" value="ECO:0007669"/>
    <property type="project" value="UniProtKB-KW"/>
</dbReference>
<dbReference type="FunFam" id="3.40.50.300:FF:000326">
    <property type="entry name" value="P-loop containing nucleoside triphosphate hydrolase"/>
    <property type="match status" value="1"/>
</dbReference>